<evidence type="ECO:0000313" key="1">
    <source>
        <dbReference type="EMBL" id="MDY0408257.1"/>
    </source>
</evidence>
<dbReference type="Proteomes" id="UP001275315">
    <property type="component" value="Unassembled WGS sequence"/>
</dbReference>
<comment type="caution">
    <text evidence="1">The sequence shown here is derived from an EMBL/GenBank/DDBJ whole genome shotgun (WGS) entry which is preliminary data.</text>
</comment>
<keyword evidence="2" id="KW-1185">Reference proteome</keyword>
<dbReference type="RefSeq" id="WP_320379004.1">
    <property type="nucleotide sequence ID" value="NZ_JAWDIQ010000001.1"/>
</dbReference>
<dbReference type="EMBL" id="JAWDIQ010000001">
    <property type="protein sequence ID" value="MDY0408257.1"/>
    <property type="molecule type" value="Genomic_DNA"/>
</dbReference>
<sequence length="142" mass="16999">MSTGPALRQLHSHRSIHEGAYTEARDLTNVVDQLFTEHREEDCLQTVELLIEHWEERIIAHADAEDEGFYQELLKKHKNKQDQIYMLMRDHELFRIIIGDLKKELEETKKVTKQMIYQFHSLLVINHIHHKSEEEQLFLDDV</sequence>
<dbReference type="Gene3D" id="1.20.120.520">
    <property type="entry name" value="nmb1532 protein domain like"/>
    <property type="match status" value="1"/>
</dbReference>
<evidence type="ECO:0000313" key="2">
    <source>
        <dbReference type="Proteomes" id="UP001275315"/>
    </source>
</evidence>
<protein>
    <submittedName>
        <fullName evidence="1">Hemerythrin domain-containing protein</fullName>
    </submittedName>
</protein>
<gene>
    <name evidence="1" type="ORF">RWD45_06385</name>
</gene>
<accession>A0ABU5CPH6</accession>
<organism evidence="1 2">
    <name type="scientific">Paracerasibacillus soli</name>
    <dbReference type="NCBI Taxonomy" id="480284"/>
    <lineage>
        <taxon>Bacteria</taxon>
        <taxon>Bacillati</taxon>
        <taxon>Bacillota</taxon>
        <taxon>Bacilli</taxon>
        <taxon>Bacillales</taxon>
        <taxon>Bacillaceae</taxon>
        <taxon>Paracerasibacillus</taxon>
    </lineage>
</organism>
<reference evidence="1 2" key="1">
    <citation type="submission" date="2023-10" db="EMBL/GenBank/DDBJ databases">
        <title>Virgibacillus soli CC-YMP-6 genome.</title>
        <authorList>
            <person name="Miliotis G."/>
            <person name="Sengupta P."/>
            <person name="Hameed A."/>
            <person name="Chuvochina M."/>
            <person name="Mcdonagh F."/>
            <person name="Simpson A.C."/>
            <person name="Singh N.K."/>
            <person name="Rekha P.D."/>
            <person name="Raman K."/>
            <person name="Hugenholtz P."/>
            <person name="Venkateswaran K."/>
        </authorList>
    </citation>
    <scope>NUCLEOTIDE SEQUENCE [LARGE SCALE GENOMIC DNA]</scope>
    <source>
        <strain evidence="1 2">CC-YMP-6</strain>
    </source>
</reference>
<proteinExistence type="predicted"/>
<name>A0ABU5CPH6_9BACI</name>